<sequence length="347" mass="36996">MEFSVEQIAQMLGGEIVGDKDTKVSKLGKIEEADGDSISFLANLKYENFLYTTNAGAVIVNRDFQPKKEHRTSLIKVDDAYTAFTRLLEEYQKFMKAMKVGTEEPSYIGQGSKVGTNAYRAAFSYIGDNVTIGDDVKIYPHASIGDNVTIGDGTTIDAGAKIYSGSVIGKNCYIHAGAVIGSDGFGFAPQADGSYKAIPQLGNVILEDNVSVGANTVVDCATMGSTVIRNGSKLDNLIQIAHNVEIGKNTAIAAQTGISGSTKIGDNCMIAGQVGIAGHLNIADKTILAAKAGVGRSIRKQGEIQMGAPSFKQTSYLKAYAMFKKLPDLVERIKNLEEKSLNSPTEK</sequence>
<dbReference type="GO" id="GO:0009245">
    <property type="term" value="P:lipid A biosynthetic process"/>
    <property type="evidence" value="ECO:0007669"/>
    <property type="project" value="UniProtKB-UniRule"/>
</dbReference>
<evidence type="ECO:0000256" key="5">
    <source>
        <dbReference type="ARBA" id="ARBA00023098"/>
    </source>
</evidence>
<dbReference type="NCBIfam" id="TIGR01853">
    <property type="entry name" value="lipid_A_lpxD"/>
    <property type="match status" value="1"/>
</dbReference>
<accession>A0AAU9CU62</accession>
<dbReference type="Pfam" id="PF14602">
    <property type="entry name" value="Hexapep_2"/>
    <property type="match status" value="1"/>
</dbReference>
<dbReference type="Pfam" id="PF04613">
    <property type="entry name" value="LpxD"/>
    <property type="match status" value="1"/>
</dbReference>
<evidence type="ECO:0000256" key="2">
    <source>
        <dbReference type="ARBA" id="ARBA00022556"/>
    </source>
</evidence>
<dbReference type="Gene3D" id="3.40.1390.10">
    <property type="entry name" value="MurE/MurF, N-terminal domain"/>
    <property type="match status" value="1"/>
</dbReference>
<comment type="similarity">
    <text evidence="7">Belongs to the transferase hexapeptide repeat family. LpxD subfamily.</text>
</comment>
<evidence type="ECO:0000256" key="3">
    <source>
        <dbReference type="ARBA" id="ARBA00022679"/>
    </source>
</evidence>
<keyword evidence="1 7" id="KW-0444">Lipid biosynthesis</keyword>
<reference evidence="9 10" key="1">
    <citation type="submission" date="2021-12" db="EMBL/GenBank/DDBJ databases">
        <title>Genome sequencing of bacteria with rrn-lacking chromosome and rrn-plasmid.</title>
        <authorList>
            <person name="Anda M."/>
            <person name="Iwasaki W."/>
        </authorList>
    </citation>
    <scope>NUCLEOTIDE SEQUENCE [LARGE SCALE GENOMIC DNA]</scope>
    <source>
        <strain evidence="9 10">DSM 100852</strain>
    </source>
</reference>
<keyword evidence="4 7" id="KW-0677">Repeat</keyword>
<dbReference type="AlphaFoldDB" id="A0AAU9CU62"/>
<evidence type="ECO:0000313" key="10">
    <source>
        <dbReference type="Proteomes" id="UP001348817"/>
    </source>
</evidence>
<evidence type="ECO:0000256" key="7">
    <source>
        <dbReference type="HAMAP-Rule" id="MF_00523"/>
    </source>
</evidence>
<dbReference type="Proteomes" id="UP001348817">
    <property type="component" value="Chromosome"/>
</dbReference>
<dbReference type="InterPro" id="IPR007691">
    <property type="entry name" value="LpxD"/>
</dbReference>
<dbReference type="Pfam" id="PF00132">
    <property type="entry name" value="Hexapep"/>
    <property type="match status" value="1"/>
</dbReference>
<dbReference type="GO" id="GO:0016020">
    <property type="term" value="C:membrane"/>
    <property type="evidence" value="ECO:0007669"/>
    <property type="project" value="GOC"/>
</dbReference>
<dbReference type="NCBIfam" id="NF002060">
    <property type="entry name" value="PRK00892.1"/>
    <property type="match status" value="1"/>
</dbReference>
<feature type="domain" description="UDP-3-O-[3-hydroxymyristoyl] glucosamine N-acyltransferase non-repeat region" evidence="8">
    <location>
        <begin position="21"/>
        <end position="89"/>
    </location>
</feature>
<evidence type="ECO:0000259" key="8">
    <source>
        <dbReference type="Pfam" id="PF04613"/>
    </source>
</evidence>
<dbReference type="PANTHER" id="PTHR43378">
    <property type="entry name" value="UDP-3-O-ACYLGLUCOSAMINE N-ACYLTRANSFERASE"/>
    <property type="match status" value="1"/>
</dbReference>
<dbReference type="InterPro" id="IPR011004">
    <property type="entry name" value="Trimer_LpxA-like_sf"/>
</dbReference>
<dbReference type="InterPro" id="IPR001451">
    <property type="entry name" value="Hexapep"/>
</dbReference>
<evidence type="ECO:0000256" key="1">
    <source>
        <dbReference type="ARBA" id="ARBA00022516"/>
    </source>
</evidence>
<keyword evidence="6 7" id="KW-0012">Acyltransferase</keyword>
<dbReference type="GO" id="GO:0103118">
    <property type="term" value="F:UDP-3-O-[(3R)-3-hydroxyacyl]-glucosamine N-acyltransferase activity"/>
    <property type="evidence" value="ECO:0007669"/>
    <property type="project" value="UniProtKB-EC"/>
</dbReference>
<dbReference type="Gene3D" id="2.160.10.10">
    <property type="entry name" value="Hexapeptide repeat proteins"/>
    <property type="match status" value="1"/>
</dbReference>
<dbReference type="SUPFAM" id="SSF51161">
    <property type="entry name" value="Trimeric LpxA-like enzymes"/>
    <property type="match status" value="1"/>
</dbReference>
<protein>
    <recommendedName>
        <fullName evidence="7">UDP-3-O-acylglucosamine N-acyltransferase</fullName>
        <ecNumber evidence="7">2.3.1.191</ecNumber>
    </recommendedName>
</protein>
<dbReference type="RefSeq" id="WP_338394202.1">
    <property type="nucleotide sequence ID" value="NZ_AP025314.1"/>
</dbReference>
<dbReference type="PANTHER" id="PTHR43378:SF2">
    <property type="entry name" value="UDP-3-O-ACYLGLUCOSAMINE N-ACYLTRANSFERASE 1, MITOCHONDRIAL-RELATED"/>
    <property type="match status" value="1"/>
</dbReference>
<dbReference type="HAMAP" id="MF_00523">
    <property type="entry name" value="LpxD"/>
    <property type="match status" value="1"/>
</dbReference>
<feature type="active site" description="Proton acceptor" evidence="7">
    <location>
        <position position="242"/>
    </location>
</feature>
<comment type="function">
    <text evidence="7">Catalyzes the N-acylation of UDP-3-O-acylglucosamine using 3-hydroxyacyl-ACP as the acyl donor. Is involved in the biosynthesis of lipid A, a phosphorylated glycolipid that anchors the lipopolysaccharide to the outer membrane of the cell.</text>
</comment>
<name>A0AAU9CU62_9BACT</name>
<proteinExistence type="inferred from homology"/>
<comment type="pathway">
    <text evidence="7">Bacterial outer membrane biogenesis; LPS lipid A biosynthesis.</text>
</comment>
<dbReference type="GO" id="GO:0016410">
    <property type="term" value="F:N-acyltransferase activity"/>
    <property type="evidence" value="ECO:0007669"/>
    <property type="project" value="InterPro"/>
</dbReference>
<dbReference type="CDD" id="cd03352">
    <property type="entry name" value="LbH_LpxD"/>
    <property type="match status" value="1"/>
</dbReference>
<dbReference type="KEGG" id="fax:FUAX_14090"/>
<keyword evidence="5 7" id="KW-0443">Lipid metabolism</keyword>
<dbReference type="EMBL" id="AP025314">
    <property type="protein sequence ID" value="BDD08977.1"/>
    <property type="molecule type" value="Genomic_DNA"/>
</dbReference>
<keyword evidence="2 7" id="KW-0441">Lipid A biosynthesis</keyword>
<comment type="catalytic activity">
    <reaction evidence="7">
        <text>a UDP-3-O-[(3R)-3-hydroxyacyl]-alpha-D-glucosamine + a (3R)-hydroxyacyl-[ACP] = a UDP-2-N,3-O-bis[(3R)-3-hydroxyacyl]-alpha-D-glucosamine + holo-[ACP] + H(+)</text>
        <dbReference type="Rhea" id="RHEA:53836"/>
        <dbReference type="Rhea" id="RHEA-COMP:9685"/>
        <dbReference type="Rhea" id="RHEA-COMP:9945"/>
        <dbReference type="ChEBI" id="CHEBI:15378"/>
        <dbReference type="ChEBI" id="CHEBI:64479"/>
        <dbReference type="ChEBI" id="CHEBI:78827"/>
        <dbReference type="ChEBI" id="CHEBI:137740"/>
        <dbReference type="ChEBI" id="CHEBI:137748"/>
        <dbReference type="EC" id="2.3.1.191"/>
    </reaction>
</comment>
<evidence type="ECO:0000313" key="9">
    <source>
        <dbReference type="EMBL" id="BDD08977.1"/>
    </source>
</evidence>
<gene>
    <name evidence="7 9" type="primary">lpxD</name>
    <name evidence="9" type="ORF">FUAX_14090</name>
</gene>
<dbReference type="InterPro" id="IPR020573">
    <property type="entry name" value="UDP_GlcNAc_AcTrfase_non-rep"/>
</dbReference>
<dbReference type="EC" id="2.3.1.191" evidence="7"/>
<evidence type="ECO:0000256" key="6">
    <source>
        <dbReference type="ARBA" id="ARBA00023315"/>
    </source>
</evidence>
<evidence type="ECO:0000256" key="4">
    <source>
        <dbReference type="ARBA" id="ARBA00022737"/>
    </source>
</evidence>
<organism evidence="9 10">
    <name type="scientific">Fulvitalea axinellae</name>
    <dbReference type="NCBI Taxonomy" id="1182444"/>
    <lineage>
        <taxon>Bacteria</taxon>
        <taxon>Pseudomonadati</taxon>
        <taxon>Bacteroidota</taxon>
        <taxon>Cytophagia</taxon>
        <taxon>Cytophagales</taxon>
        <taxon>Persicobacteraceae</taxon>
        <taxon>Fulvitalea</taxon>
    </lineage>
</organism>
<keyword evidence="10" id="KW-1185">Reference proteome</keyword>
<comment type="subunit">
    <text evidence="7">Homotrimer.</text>
</comment>
<keyword evidence="3 7" id="KW-0808">Transferase</keyword>